<evidence type="ECO:0000313" key="2">
    <source>
        <dbReference type="Proteomes" id="UP000306416"/>
    </source>
</evidence>
<dbReference type="GO" id="GO:0005829">
    <property type="term" value="C:cytosol"/>
    <property type="evidence" value="ECO:0007669"/>
    <property type="project" value="TreeGrafter"/>
</dbReference>
<dbReference type="EMBL" id="SRSC01000005">
    <property type="protein sequence ID" value="TGU70210.1"/>
    <property type="molecule type" value="Genomic_DNA"/>
</dbReference>
<dbReference type="GO" id="GO:0008767">
    <property type="term" value="F:UDP-galactopyranose mutase activity"/>
    <property type="evidence" value="ECO:0007669"/>
    <property type="project" value="TreeGrafter"/>
</dbReference>
<comment type="caution">
    <text evidence="1">The sequence shown here is derived from an EMBL/GenBank/DDBJ whole genome shotgun (WGS) entry which is preliminary data.</text>
</comment>
<name>A0A4S1CB90_9BACT</name>
<dbReference type="SUPFAM" id="SSF51971">
    <property type="entry name" value="Nucleotide-binding domain"/>
    <property type="match status" value="1"/>
</dbReference>
<dbReference type="GO" id="GO:0050660">
    <property type="term" value="F:flavin adenine dinucleotide binding"/>
    <property type="evidence" value="ECO:0007669"/>
    <property type="project" value="TreeGrafter"/>
</dbReference>
<dbReference type="Proteomes" id="UP000306416">
    <property type="component" value="Unassembled WGS sequence"/>
</dbReference>
<keyword evidence="2" id="KW-1185">Reference proteome</keyword>
<protein>
    <submittedName>
        <fullName evidence="1">Amine oxidoreductase</fullName>
    </submittedName>
</protein>
<reference evidence="1 2" key="1">
    <citation type="submission" date="2019-04" db="EMBL/GenBank/DDBJ databases">
        <title>Geobacter oryzae sp. nov., ferric-reducing bacteria isolated from paddy soil.</title>
        <authorList>
            <person name="Xu Z."/>
            <person name="Masuda Y."/>
            <person name="Itoh H."/>
            <person name="Senoo K."/>
        </authorList>
    </citation>
    <scope>NUCLEOTIDE SEQUENCE [LARGE SCALE GENOMIC DNA]</scope>
    <source>
        <strain evidence="1 2">Red111</strain>
    </source>
</reference>
<evidence type="ECO:0000313" key="1">
    <source>
        <dbReference type="EMBL" id="TGU70210.1"/>
    </source>
</evidence>
<accession>A0A4S1CB90</accession>
<gene>
    <name evidence="1" type="ORF">E4633_18600</name>
</gene>
<proteinExistence type="predicted"/>
<dbReference type="PANTHER" id="PTHR21197">
    <property type="entry name" value="UDP-GALACTOPYRANOSE MUTASE"/>
    <property type="match status" value="1"/>
</dbReference>
<dbReference type="PANTHER" id="PTHR21197:SF0">
    <property type="entry name" value="UDP-GALACTOPYRANOSE MUTASE"/>
    <property type="match status" value="1"/>
</dbReference>
<organism evidence="1 2">
    <name type="scientific">Geomonas terrae</name>
    <dbReference type="NCBI Taxonomy" id="2562681"/>
    <lineage>
        <taxon>Bacteria</taxon>
        <taxon>Pseudomonadati</taxon>
        <taxon>Thermodesulfobacteriota</taxon>
        <taxon>Desulfuromonadia</taxon>
        <taxon>Geobacterales</taxon>
        <taxon>Geobacteraceae</taxon>
        <taxon>Geomonas</taxon>
    </lineage>
</organism>
<dbReference type="InterPro" id="IPR036188">
    <property type="entry name" value="FAD/NAD-bd_sf"/>
</dbReference>
<sequence length="399" mass="45293">MTKVKYLILGAGPTGLAIAHTLAALGEESFLVLEKEETAGGLCRSLEVDGHPLDIGGGHFLDVKRREVLDFLFGFLPESEWREYHRISRIKIRGNELDYPLEANLWQMPVDDQLDFLESIAQAGCVSDSPMPEAFDEWIVWKLGERIAQEYMLPYNRKIWSTNLSELGTYWLYKLPDVSFRQTLQSCLEAKASGTLPAHATFLYPKNHGYGEVWKRMGDALGDRLRTRTPVTSIDISKRIVNEEFQGETIITTIPWPLWTAVSDLPPVVAGRISSLRNASIDIDYHPETAPTDVHWLYEPDEDLSYHRILYRSNFCAGSRGYWTETNSHRATTHGKWNYRNDYAYPVNTIGKPDAVAEILSWAEKHRIVGAGRWGTWEHMNSDIAVAHGMATARKLLGK</sequence>
<dbReference type="Pfam" id="PF13450">
    <property type="entry name" value="NAD_binding_8"/>
    <property type="match status" value="1"/>
</dbReference>
<dbReference type="RefSeq" id="WP_135872547.1">
    <property type="nucleotide sequence ID" value="NZ_SRSC01000005.1"/>
</dbReference>
<dbReference type="Gene3D" id="3.50.50.60">
    <property type="entry name" value="FAD/NAD(P)-binding domain"/>
    <property type="match status" value="1"/>
</dbReference>
<dbReference type="AlphaFoldDB" id="A0A4S1CB90"/>